<evidence type="ECO:0000313" key="6">
    <source>
        <dbReference type="Proteomes" id="UP000056732"/>
    </source>
</evidence>
<proteinExistence type="predicted"/>
<dbReference type="PANTHER" id="PTHR43393:SF3">
    <property type="entry name" value="LYSINE DECARBOXYLASE-LIKE PROTEIN"/>
    <property type="match status" value="1"/>
</dbReference>
<gene>
    <name evidence="5" type="ORF">WK53_19520</name>
</gene>
<evidence type="ECO:0000256" key="1">
    <source>
        <dbReference type="ARBA" id="ARBA00000274"/>
    </source>
</evidence>
<reference evidence="5 6" key="1">
    <citation type="submission" date="2015-11" db="EMBL/GenBank/DDBJ databases">
        <title>Expanding the genomic diversity of Burkholderia species for the development of highly accurate diagnostics.</title>
        <authorList>
            <person name="Sahl J."/>
            <person name="Keim P."/>
            <person name="Wagner D."/>
        </authorList>
    </citation>
    <scope>NUCLEOTIDE SEQUENCE [LARGE SCALE GENOMIC DNA]</scope>
    <source>
        <strain evidence="5 6">MSMB1137WGS</strain>
    </source>
</reference>
<dbReference type="GO" id="GO:0008714">
    <property type="term" value="F:AMP nucleosidase activity"/>
    <property type="evidence" value="ECO:0007669"/>
    <property type="project" value="UniProtKB-EC"/>
</dbReference>
<dbReference type="EMBL" id="LPDO01000151">
    <property type="protein sequence ID" value="KVT41256.1"/>
    <property type="molecule type" value="Genomic_DNA"/>
</dbReference>
<protein>
    <recommendedName>
        <fullName evidence="3">AMP nucleosidase</fullName>
        <ecNumber evidence="2">3.2.2.4</ecNumber>
    </recommendedName>
    <alternativeName>
        <fullName evidence="3">AMP nucleosidase</fullName>
    </alternativeName>
</protein>
<dbReference type="Gene3D" id="3.40.50.450">
    <property type="match status" value="1"/>
</dbReference>
<comment type="catalytic activity">
    <reaction evidence="1">
        <text>AMP + H2O = D-ribose 5-phosphate + adenine</text>
        <dbReference type="Rhea" id="RHEA:20129"/>
        <dbReference type="ChEBI" id="CHEBI:15377"/>
        <dbReference type="ChEBI" id="CHEBI:16708"/>
        <dbReference type="ChEBI" id="CHEBI:78346"/>
        <dbReference type="ChEBI" id="CHEBI:456215"/>
        <dbReference type="EC" id="3.2.2.4"/>
    </reaction>
</comment>
<sequence>MTNAIKRVPSGTTTGPARTARRAGRRATIRGATTKARSGHAPAQRRTTGSRGPTPPLRPRIRRLVESANGMRADEDVAFLKRPGMRGIRLQLDYWKAEERLQSERIGHAVVIYGSTSIVAPAVASARLDDANRALAVRPHDAGRRRAVAEATRLVERSVYYRVAREFGRIVGRADRRMRTTRLAVVTGGGPGIMEAANRGAYESGAPSIGFNIELPREQAPNPYITPGLCFRFHYFAIRKLHLLERAKAAVFFPGGYGTFDELFEVLTLLQTGKIPPLPVILVGEAYWRRAVDFAFLADEGMIDRRDLDLFAYCESAPDIWRSIGGWYARRRARPATRRRPSRAKRRV</sequence>
<dbReference type="Pfam" id="PF03641">
    <property type="entry name" value="Lysine_decarbox"/>
    <property type="match status" value="1"/>
</dbReference>
<dbReference type="PANTHER" id="PTHR43393">
    <property type="entry name" value="CYTOKININ RIBOSIDE 5'-MONOPHOSPHATE PHOSPHORIBOHYDROLASE"/>
    <property type="match status" value="1"/>
</dbReference>
<evidence type="ECO:0000313" key="5">
    <source>
        <dbReference type="EMBL" id="KVT41256.1"/>
    </source>
</evidence>
<feature type="region of interest" description="Disordered" evidence="4">
    <location>
        <begin position="1"/>
        <end position="59"/>
    </location>
</feature>
<accession>A0AAW3N3B1</accession>
<name>A0AAW3N3B1_9BURK</name>
<evidence type="ECO:0000256" key="3">
    <source>
        <dbReference type="ARBA" id="ARBA00031983"/>
    </source>
</evidence>
<dbReference type="RefSeq" id="WP_059933913.1">
    <property type="nucleotide sequence ID" value="NZ_LPDO01000151.1"/>
</dbReference>
<organism evidence="5 6">
    <name type="scientific">Burkholderia ubonensis</name>
    <dbReference type="NCBI Taxonomy" id="101571"/>
    <lineage>
        <taxon>Bacteria</taxon>
        <taxon>Pseudomonadati</taxon>
        <taxon>Pseudomonadota</taxon>
        <taxon>Betaproteobacteria</taxon>
        <taxon>Burkholderiales</taxon>
        <taxon>Burkholderiaceae</taxon>
        <taxon>Burkholderia</taxon>
        <taxon>Burkholderia cepacia complex</taxon>
    </lineage>
</organism>
<comment type="caution">
    <text evidence="5">The sequence shown here is derived from an EMBL/GenBank/DDBJ whole genome shotgun (WGS) entry which is preliminary data.</text>
</comment>
<evidence type="ECO:0000256" key="2">
    <source>
        <dbReference type="ARBA" id="ARBA00011985"/>
    </source>
</evidence>
<dbReference type="InterPro" id="IPR052341">
    <property type="entry name" value="LOG_family_nucleotidases"/>
</dbReference>
<dbReference type="InterPro" id="IPR031100">
    <property type="entry name" value="LOG_fam"/>
</dbReference>
<dbReference type="Proteomes" id="UP000056732">
    <property type="component" value="Unassembled WGS sequence"/>
</dbReference>
<dbReference type="EC" id="3.2.2.4" evidence="2"/>
<dbReference type="AlphaFoldDB" id="A0AAW3N3B1"/>
<evidence type="ECO:0000256" key="4">
    <source>
        <dbReference type="SAM" id="MobiDB-lite"/>
    </source>
</evidence>
<feature type="compositionally biased region" description="Basic residues" evidence="4">
    <location>
        <begin position="19"/>
        <end position="28"/>
    </location>
</feature>
<dbReference type="GO" id="GO:0005829">
    <property type="term" value="C:cytosol"/>
    <property type="evidence" value="ECO:0007669"/>
    <property type="project" value="TreeGrafter"/>
</dbReference>
<dbReference type="SUPFAM" id="SSF102405">
    <property type="entry name" value="MCP/YpsA-like"/>
    <property type="match status" value="1"/>
</dbReference>